<name>A0ACC1DCG1_9NEOP</name>
<gene>
    <name evidence="1" type="ORF">K1T71_003519</name>
</gene>
<protein>
    <submittedName>
        <fullName evidence="1">Uncharacterized protein</fullName>
    </submittedName>
</protein>
<evidence type="ECO:0000313" key="2">
    <source>
        <dbReference type="Proteomes" id="UP000824533"/>
    </source>
</evidence>
<reference evidence="1 2" key="1">
    <citation type="journal article" date="2021" name="Front. Genet.">
        <title>Chromosome-Level Genome Assembly Reveals Significant Gene Expansion in the Toll and IMD Signaling Pathways of Dendrolimus kikuchii.</title>
        <authorList>
            <person name="Zhou J."/>
            <person name="Wu P."/>
            <person name="Xiong Z."/>
            <person name="Liu N."/>
            <person name="Zhao N."/>
            <person name="Ji M."/>
            <person name="Qiu Y."/>
            <person name="Yang B."/>
        </authorList>
    </citation>
    <scope>NUCLEOTIDE SEQUENCE [LARGE SCALE GENOMIC DNA]</scope>
    <source>
        <strain evidence="1">Ann1</strain>
    </source>
</reference>
<proteinExistence type="predicted"/>
<dbReference type="EMBL" id="CM034391">
    <property type="protein sequence ID" value="KAJ0181434.1"/>
    <property type="molecule type" value="Genomic_DNA"/>
</dbReference>
<sequence length="135" mass="15127">MAGTSLSDDGIIRELWMRRLPGEVQRILIAQRDLPLEKVAEIADAIVEAPSPSCSSSSFVHSHLHLHRHLPPNNRTPQTTRNPTQLGLVGQSRSSYHLFPARRLADDRVGLPRIVHICKFNQNTVKGHEFIASLK</sequence>
<keyword evidence="2" id="KW-1185">Reference proteome</keyword>
<accession>A0ACC1DCG1</accession>
<dbReference type="Proteomes" id="UP000824533">
    <property type="component" value="Linkage Group LG05"/>
</dbReference>
<evidence type="ECO:0000313" key="1">
    <source>
        <dbReference type="EMBL" id="KAJ0181434.1"/>
    </source>
</evidence>
<comment type="caution">
    <text evidence="1">The sequence shown here is derived from an EMBL/GenBank/DDBJ whole genome shotgun (WGS) entry which is preliminary data.</text>
</comment>
<organism evidence="1 2">
    <name type="scientific">Dendrolimus kikuchii</name>
    <dbReference type="NCBI Taxonomy" id="765133"/>
    <lineage>
        <taxon>Eukaryota</taxon>
        <taxon>Metazoa</taxon>
        <taxon>Ecdysozoa</taxon>
        <taxon>Arthropoda</taxon>
        <taxon>Hexapoda</taxon>
        <taxon>Insecta</taxon>
        <taxon>Pterygota</taxon>
        <taxon>Neoptera</taxon>
        <taxon>Endopterygota</taxon>
        <taxon>Lepidoptera</taxon>
        <taxon>Glossata</taxon>
        <taxon>Ditrysia</taxon>
        <taxon>Bombycoidea</taxon>
        <taxon>Lasiocampidae</taxon>
        <taxon>Dendrolimus</taxon>
    </lineage>
</organism>